<dbReference type="Gene3D" id="2.10.220.10">
    <property type="entry name" value="Hormone Receptor, Insulin-like Growth Factor Receptor 1, Chain A, domain 2"/>
    <property type="match status" value="2"/>
</dbReference>
<feature type="repeat" description="CSPG" evidence="4">
    <location>
        <begin position="246"/>
        <end position="333"/>
    </location>
</feature>
<dbReference type="Pfam" id="PF16184">
    <property type="entry name" value="Cadherin_3"/>
    <property type="match status" value="2"/>
</dbReference>
<evidence type="ECO:0000256" key="4">
    <source>
        <dbReference type="PROSITE-ProRule" id="PRU01201"/>
    </source>
</evidence>
<dbReference type="AlphaFoldDB" id="A0A8J4YI50"/>
<evidence type="ECO:0000256" key="2">
    <source>
        <dbReference type="ARBA" id="ARBA00022737"/>
    </source>
</evidence>
<dbReference type="InterPro" id="IPR051561">
    <property type="entry name" value="FRAS1_ECM"/>
</dbReference>
<reference evidence="5" key="1">
    <citation type="submission" date="2020-07" db="EMBL/GenBank/DDBJ databases">
        <title>The High-quality genome of the commercially important snow crab, Chionoecetes opilio.</title>
        <authorList>
            <person name="Jeong J.-H."/>
            <person name="Ryu S."/>
        </authorList>
    </citation>
    <scope>NUCLEOTIDE SEQUENCE</scope>
    <source>
        <strain evidence="5">MADBK_172401_WGS</strain>
        <tissue evidence="5">Digestive gland</tissue>
    </source>
</reference>
<keyword evidence="6" id="KW-1185">Reference proteome</keyword>
<keyword evidence="2" id="KW-0677">Repeat</keyword>
<dbReference type="InterPro" id="IPR039005">
    <property type="entry name" value="CSPG_rpt"/>
</dbReference>
<dbReference type="InterPro" id="IPR009030">
    <property type="entry name" value="Growth_fac_rcpt_cys_sf"/>
</dbReference>
<dbReference type="SUPFAM" id="SSF57184">
    <property type="entry name" value="Growth factor receptor domain"/>
    <property type="match status" value="1"/>
</dbReference>
<evidence type="ECO:0000313" key="6">
    <source>
        <dbReference type="Proteomes" id="UP000770661"/>
    </source>
</evidence>
<evidence type="ECO:0000256" key="3">
    <source>
        <dbReference type="ARBA" id="ARBA00023180"/>
    </source>
</evidence>
<dbReference type="CDD" id="cd00064">
    <property type="entry name" value="FU"/>
    <property type="match status" value="1"/>
</dbReference>
<organism evidence="5 6">
    <name type="scientific">Chionoecetes opilio</name>
    <name type="common">Atlantic snow crab</name>
    <name type="synonym">Cancer opilio</name>
    <dbReference type="NCBI Taxonomy" id="41210"/>
    <lineage>
        <taxon>Eukaryota</taxon>
        <taxon>Metazoa</taxon>
        <taxon>Ecdysozoa</taxon>
        <taxon>Arthropoda</taxon>
        <taxon>Crustacea</taxon>
        <taxon>Multicrustacea</taxon>
        <taxon>Malacostraca</taxon>
        <taxon>Eumalacostraca</taxon>
        <taxon>Eucarida</taxon>
        <taxon>Decapoda</taxon>
        <taxon>Pleocyemata</taxon>
        <taxon>Brachyura</taxon>
        <taxon>Eubrachyura</taxon>
        <taxon>Majoidea</taxon>
        <taxon>Majidae</taxon>
        <taxon>Chionoecetes</taxon>
    </lineage>
</organism>
<dbReference type="GO" id="GO:0009653">
    <property type="term" value="P:anatomical structure morphogenesis"/>
    <property type="evidence" value="ECO:0007669"/>
    <property type="project" value="TreeGrafter"/>
</dbReference>
<dbReference type="OrthoDB" id="430044at2759"/>
<accession>A0A8J4YI50</accession>
<dbReference type="EMBL" id="JACEEZ010002115">
    <property type="protein sequence ID" value="KAG0728528.1"/>
    <property type="molecule type" value="Genomic_DNA"/>
</dbReference>
<protein>
    <submittedName>
        <fullName evidence="5">Extracellular matrix protein FRAS1</fullName>
    </submittedName>
</protein>
<keyword evidence="3" id="KW-0325">Glycoprotein</keyword>
<comment type="caution">
    <text evidence="5">The sequence shown here is derived from an EMBL/GenBank/DDBJ whole genome shotgun (WGS) entry which is preliminary data.</text>
</comment>
<dbReference type="PROSITE" id="PS51854">
    <property type="entry name" value="CSPG"/>
    <property type="match status" value="1"/>
</dbReference>
<evidence type="ECO:0000313" key="5">
    <source>
        <dbReference type="EMBL" id="KAG0728528.1"/>
    </source>
</evidence>
<proteinExistence type="predicted"/>
<dbReference type="Proteomes" id="UP000770661">
    <property type="component" value="Unassembled WGS sequence"/>
</dbReference>
<dbReference type="SMART" id="SM00261">
    <property type="entry name" value="FU"/>
    <property type="match status" value="2"/>
</dbReference>
<keyword evidence="1" id="KW-0732">Signal</keyword>
<name>A0A8J4YI50_CHIOP</name>
<dbReference type="PANTHER" id="PTHR45739:SF1">
    <property type="entry name" value="EXTRACELLULAR MATRIX ORGANIZING PROTEIN FRAS1"/>
    <property type="match status" value="1"/>
</dbReference>
<dbReference type="PANTHER" id="PTHR45739">
    <property type="entry name" value="MATRIX PROTEIN, PUTATIVE-RELATED"/>
    <property type="match status" value="1"/>
</dbReference>
<gene>
    <name evidence="5" type="primary">FRAS1</name>
    <name evidence="5" type="ORF">GWK47_003705</name>
</gene>
<evidence type="ECO:0000256" key="1">
    <source>
        <dbReference type="ARBA" id="ARBA00022729"/>
    </source>
</evidence>
<dbReference type="InterPro" id="IPR006212">
    <property type="entry name" value="Furin_repeat"/>
</dbReference>
<sequence length="405" mass="44990">MIVSEIVEYIPNNFYHHLFLLPVGHFLDGQECRPCPGGCSKCTTSSTCLACHTPYLLQHGQCVTSCKPGTFANVFDNLCYECGSECEECSLYECLHCRPPNLLQGGQCIDQCSPNYLAHVESGVCHYNTVGPSLQLIGSFIAEYGKLSPLNGSVVHIMDVDTSRDRLIVTLEELPSNGALLWMVNGSSHTLKKKSNFTFEEMAENKIYYNYEKNQPLYGEMQLSVSDGHFRVGPEVISINVISFHSPRVVTNDPLLVFRGKTATLDNKVLLIFDRDNPESVTIKLVDGPHHGQLSVAGEELVMFSLEELVQEQVIYSHDGSDKESDLVLLQISDECSVVNFLFKVYIVDEEQRHPVLTRNLGALVDVGGRVQISSQLLEASDIDSEDENLVYTLLPMLENSGQGE</sequence>